<dbReference type="GO" id="GO:0000166">
    <property type="term" value="F:nucleotide binding"/>
    <property type="evidence" value="ECO:0007669"/>
    <property type="project" value="InterPro"/>
</dbReference>
<feature type="domain" description="Gfo/Idh/MocA-like oxidoreductase N-terminal" evidence="1">
    <location>
        <begin position="6"/>
        <end position="108"/>
    </location>
</feature>
<sequence>MPERVLRVGLVGSGPWARLAVVPALAAAPEVRLTHGWSRNDADLADLARRYDFEPAGTYVDLLDRVDVVAFCVPPDVQAGLTPAALDEGKALLLEKPVARRVEQAERLHGHPEPVLVHYSRLLDSTVAPWLDAAAERTWSSARAVLTNTATVGDDPFGRSAWRRETDGALWDLGPHVLAALQVALGDVTTISARHTDEGIVLETTHARGASARSLVSVSASTKQDVLELVGADGCVHRLPPDTREGGVQTYRALVSGLVSPSGPSRGPCAAAVMDPAFSTSVVATLVAASADLRAGPTA</sequence>
<dbReference type="EMBL" id="JACHXG010000015">
    <property type="protein sequence ID" value="MBB3091967.1"/>
    <property type="molecule type" value="Genomic_DNA"/>
</dbReference>
<dbReference type="Proteomes" id="UP000577707">
    <property type="component" value="Unassembled WGS sequence"/>
</dbReference>
<reference evidence="2 3" key="1">
    <citation type="submission" date="2020-08" db="EMBL/GenBank/DDBJ databases">
        <title>Genomic Encyclopedia of Type Strains, Phase III (KMG-III): the genomes of soil and plant-associated and newly described type strains.</title>
        <authorList>
            <person name="Whitman W."/>
        </authorList>
    </citation>
    <scope>NUCLEOTIDE SEQUENCE [LARGE SCALE GENOMIC DNA]</scope>
    <source>
        <strain evidence="2 3">CECT 3302</strain>
    </source>
</reference>
<dbReference type="SUPFAM" id="SSF55347">
    <property type="entry name" value="Glyceraldehyde-3-phosphate dehydrogenase-like, C-terminal domain"/>
    <property type="match status" value="1"/>
</dbReference>
<proteinExistence type="predicted"/>
<gene>
    <name evidence="2" type="ORF">FHS12_004944</name>
</gene>
<accession>A0A7W5A936</accession>
<dbReference type="RefSeq" id="WP_183551165.1">
    <property type="nucleotide sequence ID" value="NZ_BMQT01000014.1"/>
</dbReference>
<dbReference type="PANTHER" id="PTHR43377">
    <property type="entry name" value="BILIVERDIN REDUCTASE A"/>
    <property type="match status" value="1"/>
</dbReference>
<evidence type="ECO:0000259" key="1">
    <source>
        <dbReference type="Pfam" id="PF01408"/>
    </source>
</evidence>
<dbReference type="Pfam" id="PF01408">
    <property type="entry name" value="GFO_IDH_MocA"/>
    <property type="match status" value="1"/>
</dbReference>
<dbReference type="InterPro" id="IPR000683">
    <property type="entry name" value="Gfo/Idh/MocA-like_OxRdtase_N"/>
</dbReference>
<name>A0A7W5A936_9ACTN</name>
<dbReference type="InterPro" id="IPR051450">
    <property type="entry name" value="Gfo/Idh/MocA_Oxidoreductases"/>
</dbReference>
<dbReference type="Gene3D" id="3.30.360.10">
    <property type="entry name" value="Dihydrodipicolinate Reductase, domain 2"/>
    <property type="match status" value="1"/>
</dbReference>
<dbReference type="PANTHER" id="PTHR43377:SF6">
    <property type="entry name" value="GFO_IDH_MOCA-LIKE OXIDOREDUCTASE N-TERMINAL DOMAIN-CONTAINING PROTEIN"/>
    <property type="match status" value="1"/>
</dbReference>
<dbReference type="SUPFAM" id="SSF51735">
    <property type="entry name" value="NAD(P)-binding Rossmann-fold domains"/>
    <property type="match status" value="1"/>
</dbReference>
<dbReference type="AlphaFoldDB" id="A0A7W5A936"/>
<protein>
    <submittedName>
        <fullName evidence="2">Putative dehydrogenase</fullName>
    </submittedName>
</protein>
<dbReference type="InterPro" id="IPR036291">
    <property type="entry name" value="NAD(P)-bd_dom_sf"/>
</dbReference>
<evidence type="ECO:0000313" key="3">
    <source>
        <dbReference type="Proteomes" id="UP000577707"/>
    </source>
</evidence>
<evidence type="ECO:0000313" key="2">
    <source>
        <dbReference type="EMBL" id="MBB3091967.1"/>
    </source>
</evidence>
<keyword evidence="3" id="KW-1185">Reference proteome</keyword>
<organism evidence="2 3">
    <name type="scientific">Nocardioides albus</name>
    <dbReference type="NCBI Taxonomy" id="1841"/>
    <lineage>
        <taxon>Bacteria</taxon>
        <taxon>Bacillati</taxon>
        <taxon>Actinomycetota</taxon>
        <taxon>Actinomycetes</taxon>
        <taxon>Propionibacteriales</taxon>
        <taxon>Nocardioidaceae</taxon>
        <taxon>Nocardioides</taxon>
    </lineage>
</organism>
<dbReference type="Gene3D" id="3.40.50.720">
    <property type="entry name" value="NAD(P)-binding Rossmann-like Domain"/>
    <property type="match status" value="1"/>
</dbReference>
<comment type="caution">
    <text evidence="2">The sequence shown here is derived from an EMBL/GenBank/DDBJ whole genome shotgun (WGS) entry which is preliminary data.</text>
</comment>